<accession>A0A411EA54</accession>
<dbReference type="PANTHER" id="PTHR45266:SF3">
    <property type="entry name" value="OXALOACETATE DECARBOXYLASE ALPHA CHAIN"/>
    <property type="match status" value="1"/>
</dbReference>
<keyword evidence="4" id="KW-1185">Reference proteome</keyword>
<evidence type="ECO:0000256" key="1">
    <source>
        <dbReference type="ARBA" id="ARBA00023267"/>
    </source>
</evidence>
<dbReference type="RefSeq" id="WP_129604918.1">
    <property type="nucleotide sequence ID" value="NZ_CP035544.1"/>
</dbReference>
<evidence type="ECO:0000313" key="3">
    <source>
        <dbReference type="EMBL" id="QBA64559.1"/>
    </source>
</evidence>
<proteinExistence type="predicted"/>
<dbReference type="FunFam" id="2.40.50.100:FF:000003">
    <property type="entry name" value="Acetyl-CoA carboxylase biotin carboxyl carrier protein"/>
    <property type="match status" value="1"/>
</dbReference>
<dbReference type="AlphaFoldDB" id="A0A411EA54"/>
<dbReference type="EMBL" id="CP035544">
    <property type="protein sequence ID" value="QBA64559.1"/>
    <property type="molecule type" value="Genomic_DNA"/>
</dbReference>
<keyword evidence="1" id="KW-0092">Biotin</keyword>
<dbReference type="InterPro" id="IPR000089">
    <property type="entry name" value="Biotin_lipoyl"/>
</dbReference>
<dbReference type="Gene3D" id="2.40.50.100">
    <property type="match status" value="1"/>
</dbReference>
<dbReference type="Proteomes" id="UP000290889">
    <property type="component" value="Chromosome"/>
</dbReference>
<evidence type="ECO:0000259" key="2">
    <source>
        <dbReference type="PROSITE" id="PS50968"/>
    </source>
</evidence>
<feature type="domain" description="Lipoyl-binding" evidence="2">
    <location>
        <begin position="83"/>
        <end position="161"/>
    </location>
</feature>
<sequence length="161" mass="17874">MPQKFKVSVNETHEFSLTASDLEKTDILQTAPSKYHVLKENKPFTAEVVGSDFLSKTYKVKVKNEVYEVVLADELDQQISRMGFSLGSAKNITAISAPMPGLILEIKAREGDSVKEDSPLIILEAMKMENVITSPREGVIKKISVKAGETVDKKQLLISYE</sequence>
<protein>
    <submittedName>
        <fullName evidence="3">Acetyl-CoA carboxylase biotin carboxyl carrier protein subunit</fullName>
    </submittedName>
</protein>
<dbReference type="InterPro" id="IPR011053">
    <property type="entry name" value="Single_hybrid_motif"/>
</dbReference>
<gene>
    <name evidence="3" type="ORF">EQY75_08485</name>
</gene>
<organism evidence="3 4">
    <name type="scientific">Muriicola soli</name>
    <dbReference type="NCBI Taxonomy" id="2507538"/>
    <lineage>
        <taxon>Bacteria</taxon>
        <taxon>Pseudomonadati</taxon>
        <taxon>Bacteroidota</taxon>
        <taxon>Flavobacteriia</taxon>
        <taxon>Flavobacteriales</taxon>
        <taxon>Flavobacteriaceae</taxon>
        <taxon>Muriicola</taxon>
    </lineage>
</organism>
<dbReference type="PANTHER" id="PTHR45266">
    <property type="entry name" value="OXALOACETATE DECARBOXYLASE ALPHA CHAIN"/>
    <property type="match status" value="1"/>
</dbReference>
<dbReference type="SUPFAM" id="SSF51230">
    <property type="entry name" value="Single hybrid motif"/>
    <property type="match status" value="1"/>
</dbReference>
<reference evidence="3 4" key="1">
    <citation type="submission" date="2019-01" db="EMBL/GenBank/DDBJ databases">
        <title>Muriicola soli sp. nov., isolated from soil.</title>
        <authorList>
            <person name="Kang H.J."/>
            <person name="Kim S.B."/>
        </authorList>
    </citation>
    <scope>NUCLEOTIDE SEQUENCE [LARGE SCALE GENOMIC DNA]</scope>
    <source>
        <strain evidence="3 4">MMS17-SY002</strain>
    </source>
</reference>
<dbReference type="CDD" id="cd06850">
    <property type="entry name" value="biotinyl_domain"/>
    <property type="match status" value="1"/>
</dbReference>
<evidence type="ECO:0000313" key="4">
    <source>
        <dbReference type="Proteomes" id="UP000290889"/>
    </source>
</evidence>
<dbReference type="InterPro" id="IPR050709">
    <property type="entry name" value="Biotin_Carboxyl_Carrier/Decarb"/>
</dbReference>
<dbReference type="Pfam" id="PF00364">
    <property type="entry name" value="Biotin_lipoyl"/>
    <property type="match status" value="1"/>
</dbReference>
<dbReference type="PROSITE" id="PS50968">
    <property type="entry name" value="BIOTINYL_LIPOYL"/>
    <property type="match status" value="1"/>
</dbReference>
<name>A0A411EA54_9FLAO</name>
<dbReference type="OrthoDB" id="9812676at2"/>
<dbReference type="KEGG" id="mur:EQY75_08485"/>